<sequence length="335" mass="36044">MSGSAPLAISMGEPAGVGPDLVLQLYQERKQLNLPPFLVYGNIKFLAQRQRRLRLDIKLAPGKPDNAAHIFAKSLPVFDFAASFSDQPGVPVPQAGKIVIEAIARATGDCLTGACRALVTAPINKAALTNIGFSFPGHTEFLAHLCAGGGEEPIPVMMLANDDLRVVPLTIHVPLARVPELINTQMIVRKARIVAADLTRRFAIKTPKIAICGLNPHAGENGTMGKEEHDIIKPAISLLKREGYDVAGPLPADTLFHLPYWRRYDVVLAMYHDQALIPIKTVAFDSAVNVTLGLPIVRTSPDHGTAFDLAGSSRASTKSMLAAIRMADNMTTPVE</sequence>
<keyword evidence="5" id="KW-0520">NAD</keyword>
<evidence type="ECO:0000256" key="5">
    <source>
        <dbReference type="ARBA" id="ARBA00023027"/>
    </source>
</evidence>
<dbReference type="SUPFAM" id="SSF53659">
    <property type="entry name" value="Isocitrate/Isopropylmalate dehydrogenase-like"/>
    <property type="match status" value="1"/>
</dbReference>
<keyword evidence="1" id="KW-0963">Cytoplasm</keyword>
<evidence type="ECO:0000313" key="7">
    <source>
        <dbReference type="EMBL" id="VAW15924.1"/>
    </source>
</evidence>
<dbReference type="HAMAP" id="MF_00536">
    <property type="entry name" value="PdxA"/>
    <property type="match status" value="1"/>
</dbReference>
<evidence type="ECO:0000256" key="1">
    <source>
        <dbReference type="ARBA" id="ARBA00022490"/>
    </source>
</evidence>
<proteinExistence type="inferred from homology"/>
<evidence type="ECO:0000256" key="4">
    <source>
        <dbReference type="ARBA" id="ARBA00023002"/>
    </source>
</evidence>
<keyword evidence="2" id="KW-0479">Metal-binding</keyword>
<dbReference type="GO" id="GO:0051287">
    <property type="term" value="F:NAD binding"/>
    <property type="evidence" value="ECO:0007669"/>
    <property type="project" value="InterPro"/>
</dbReference>
<accession>A0A3B0U556</accession>
<keyword evidence="3" id="KW-0521">NADP</keyword>
<dbReference type="Pfam" id="PF04166">
    <property type="entry name" value="PdxA"/>
    <property type="match status" value="1"/>
</dbReference>
<evidence type="ECO:0000256" key="3">
    <source>
        <dbReference type="ARBA" id="ARBA00022857"/>
    </source>
</evidence>
<dbReference type="EMBL" id="UOEO01000040">
    <property type="protein sequence ID" value="VAW15924.1"/>
    <property type="molecule type" value="Genomic_DNA"/>
</dbReference>
<dbReference type="EC" id="1.1.1.262" evidence="7"/>
<protein>
    <submittedName>
        <fullName evidence="7">4-hydroxythreonine-4-phosphate dehydrogenase</fullName>
        <ecNumber evidence="7">1.1.1.262</ecNumber>
    </submittedName>
</protein>
<dbReference type="PANTHER" id="PTHR30004:SF6">
    <property type="entry name" value="D-THREONATE 4-PHOSPHATE DEHYDROGENASE"/>
    <property type="match status" value="1"/>
</dbReference>
<dbReference type="AlphaFoldDB" id="A0A3B0U556"/>
<keyword evidence="4 7" id="KW-0560">Oxidoreductase</keyword>
<dbReference type="Gene3D" id="3.40.718.10">
    <property type="entry name" value="Isopropylmalate Dehydrogenase"/>
    <property type="match status" value="1"/>
</dbReference>
<dbReference type="GO" id="GO:0042823">
    <property type="term" value="P:pyridoxal phosphate biosynthetic process"/>
    <property type="evidence" value="ECO:0007669"/>
    <property type="project" value="InterPro"/>
</dbReference>
<dbReference type="GO" id="GO:0046872">
    <property type="term" value="F:metal ion binding"/>
    <property type="evidence" value="ECO:0007669"/>
    <property type="project" value="UniProtKB-KW"/>
</dbReference>
<dbReference type="PANTHER" id="PTHR30004">
    <property type="entry name" value="4-HYDROXYTHREONINE-4-PHOSPHATE DEHYDROGENASE"/>
    <property type="match status" value="1"/>
</dbReference>
<dbReference type="NCBIfam" id="NF003699">
    <property type="entry name" value="PRK05312.1"/>
    <property type="match status" value="1"/>
</dbReference>
<evidence type="ECO:0000256" key="2">
    <source>
        <dbReference type="ARBA" id="ARBA00022723"/>
    </source>
</evidence>
<dbReference type="GO" id="GO:0050570">
    <property type="term" value="F:4-hydroxythreonine-4-phosphate dehydrogenase activity"/>
    <property type="evidence" value="ECO:0007669"/>
    <property type="project" value="UniProtKB-EC"/>
</dbReference>
<dbReference type="NCBIfam" id="TIGR00557">
    <property type="entry name" value="pdxA"/>
    <property type="match status" value="1"/>
</dbReference>
<dbReference type="InterPro" id="IPR037510">
    <property type="entry name" value="PdxA"/>
</dbReference>
<name>A0A3B0U556_9ZZZZ</name>
<keyword evidence="6" id="KW-0664">Pyridoxine biosynthesis</keyword>
<gene>
    <name evidence="7" type="ORF">MNBD_ALPHA12-978</name>
</gene>
<dbReference type="GO" id="GO:0008615">
    <property type="term" value="P:pyridoxine biosynthetic process"/>
    <property type="evidence" value="ECO:0007669"/>
    <property type="project" value="UniProtKB-KW"/>
</dbReference>
<dbReference type="InterPro" id="IPR005255">
    <property type="entry name" value="PdxA_fam"/>
</dbReference>
<organism evidence="7">
    <name type="scientific">hydrothermal vent metagenome</name>
    <dbReference type="NCBI Taxonomy" id="652676"/>
    <lineage>
        <taxon>unclassified sequences</taxon>
        <taxon>metagenomes</taxon>
        <taxon>ecological metagenomes</taxon>
    </lineage>
</organism>
<evidence type="ECO:0000256" key="6">
    <source>
        <dbReference type="ARBA" id="ARBA00023096"/>
    </source>
</evidence>
<reference evidence="7" key="1">
    <citation type="submission" date="2018-06" db="EMBL/GenBank/DDBJ databases">
        <authorList>
            <person name="Zhirakovskaya E."/>
        </authorList>
    </citation>
    <scope>NUCLEOTIDE SEQUENCE</scope>
</reference>